<proteinExistence type="predicted"/>
<sequence>MGCGRSKSAETSSTPATITAGSHTNQKVLNLGNGQVFDIFEDDFDIKFAKRNVTNSDGSTGTNHILELYMNIQSSTPIASVTSSPKVKISKDGVVKYNHDIDLVYDSYKKKFEFDKFFYSDGAKITVIFTFSRYNITIEKTVGSVADLADGFTNYKKNFDIDGYSDENPLLGKVYSSFR</sequence>
<dbReference type="AlphaFoldDB" id="A0A6C0D6Q0"/>
<name>A0A6C0D6Q0_9ZZZZ</name>
<dbReference type="EMBL" id="MN739542">
    <property type="protein sequence ID" value="QHT12211.1"/>
    <property type="molecule type" value="Genomic_DNA"/>
</dbReference>
<evidence type="ECO:0000313" key="1">
    <source>
        <dbReference type="EMBL" id="QHT12211.1"/>
    </source>
</evidence>
<protein>
    <submittedName>
        <fullName evidence="1">Uncharacterized protein</fullName>
    </submittedName>
</protein>
<reference evidence="1" key="1">
    <citation type="journal article" date="2020" name="Nature">
        <title>Giant virus diversity and host interactions through global metagenomics.</title>
        <authorList>
            <person name="Schulz F."/>
            <person name="Roux S."/>
            <person name="Paez-Espino D."/>
            <person name="Jungbluth S."/>
            <person name="Walsh D.A."/>
            <person name="Denef V.J."/>
            <person name="McMahon K.D."/>
            <person name="Konstantinidis K.T."/>
            <person name="Eloe-Fadrosh E.A."/>
            <person name="Kyrpides N.C."/>
            <person name="Woyke T."/>
        </authorList>
    </citation>
    <scope>NUCLEOTIDE SEQUENCE</scope>
    <source>
        <strain evidence="1">GVMAG-M-3300023174-129</strain>
    </source>
</reference>
<organism evidence="1">
    <name type="scientific">viral metagenome</name>
    <dbReference type="NCBI Taxonomy" id="1070528"/>
    <lineage>
        <taxon>unclassified sequences</taxon>
        <taxon>metagenomes</taxon>
        <taxon>organismal metagenomes</taxon>
    </lineage>
</organism>
<accession>A0A6C0D6Q0</accession>